<keyword evidence="2" id="KW-1133">Transmembrane helix</keyword>
<dbReference type="InterPro" id="IPR012902">
    <property type="entry name" value="N_methyl_site"/>
</dbReference>
<dbReference type="Proteomes" id="UP000642829">
    <property type="component" value="Unassembled WGS sequence"/>
</dbReference>
<dbReference type="GO" id="GO:0015627">
    <property type="term" value="C:type II protein secretion system complex"/>
    <property type="evidence" value="ECO:0007669"/>
    <property type="project" value="InterPro"/>
</dbReference>
<dbReference type="InterPro" id="IPR000983">
    <property type="entry name" value="Bac_GSPG_pilin"/>
</dbReference>
<dbReference type="Pfam" id="PF07963">
    <property type="entry name" value="N_methyl"/>
    <property type="match status" value="1"/>
</dbReference>
<evidence type="ECO:0000313" key="3">
    <source>
        <dbReference type="EMBL" id="GHC01702.1"/>
    </source>
</evidence>
<proteinExistence type="predicted"/>
<reference evidence="3" key="2">
    <citation type="submission" date="2020-09" db="EMBL/GenBank/DDBJ databases">
        <authorList>
            <person name="Sun Q."/>
            <person name="Kim S."/>
        </authorList>
    </citation>
    <scope>NUCLEOTIDE SEQUENCE</scope>
    <source>
        <strain evidence="3">KCTC 12870</strain>
    </source>
</reference>
<comment type="caution">
    <text evidence="3">The sequence shown here is derived from an EMBL/GenBank/DDBJ whole genome shotgun (WGS) entry which is preliminary data.</text>
</comment>
<dbReference type="GO" id="GO:0015628">
    <property type="term" value="P:protein secretion by the type II secretion system"/>
    <property type="evidence" value="ECO:0007669"/>
    <property type="project" value="InterPro"/>
</dbReference>
<dbReference type="SUPFAM" id="SSF54523">
    <property type="entry name" value="Pili subunits"/>
    <property type="match status" value="1"/>
</dbReference>
<evidence type="ECO:0008006" key="5">
    <source>
        <dbReference type="Google" id="ProtNLM"/>
    </source>
</evidence>
<evidence type="ECO:0000313" key="4">
    <source>
        <dbReference type="Proteomes" id="UP000642829"/>
    </source>
</evidence>
<evidence type="ECO:0000256" key="1">
    <source>
        <dbReference type="ARBA" id="ARBA00022481"/>
    </source>
</evidence>
<name>A0A8J3DBL8_9BACT</name>
<dbReference type="PROSITE" id="PS00409">
    <property type="entry name" value="PROKAR_NTER_METHYL"/>
    <property type="match status" value="1"/>
</dbReference>
<keyword evidence="1" id="KW-0488">Methylation</keyword>
<dbReference type="InterPro" id="IPR045584">
    <property type="entry name" value="Pilin-like"/>
</dbReference>
<feature type="transmembrane region" description="Helical" evidence="2">
    <location>
        <begin position="21"/>
        <end position="42"/>
    </location>
</feature>
<reference evidence="3" key="1">
    <citation type="journal article" date="2014" name="Int. J. Syst. Evol. Microbiol.">
        <title>Complete genome sequence of Corynebacterium casei LMG S-19264T (=DSM 44701T), isolated from a smear-ripened cheese.</title>
        <authorList>
            <consortium name="US DOE Joint Genome Institute (JGI-PGF)"/>
            <person name="Walter F."/>
            <person name="Albersmeier A."/>
            <person name="Kalinowski J."/>
            <person name="Ruckert C."/>
        </authorList>
    </citation>
    <scope>NUCLEOTIDE SEQUENCE</scope>
    <source>
        <strain evidence="3">KCTC 12870</strain>
    </source>
</reference>
<sequence length="220" mass="24248">MMFTESHNTSNGSHGFTLVELLVSIAIIAIIGAILIPVVGHIRNKVDNTTCTSNLRQLGQALTMFSQEHNGQLPLSMQADPTNPEIKVSWQILMMRQLEVPFAKHGDTGVFICPSHRHTYPMEAYRTYAINLTGGSPISNAPRLMTLSDPSTTAILAETKHEANGAGYVSLSGNVNGWGGKHRLEARHDEMMSMFMADGHVESMAVDDERVEEYLVNIRK</sequence>
<dbReference type="PRINTS" id="PR00813">
    <property type="entry name" value="BCTERIALGSPG"/>
</dbReference>
<dbReference type="PANTHER" id="PTHR30093">
    <property type="entry name" value="GENERAL SECRETION PATHWAY PROTEIN G"/>
    <property type="match status" value="1"/>
</dbReference>
<keyword evidence="4" id="KW-1185">Reference proteome</keyword>
<accession>A0A8J3DBL8</accession>
<evidence type="ECO:0000256" key="2">
    <source>
        <dbReference type="SAM" id="Phobius"/>
    </source>
</evidence>
<dbReference type="RefSeq" id="WP_189514222.1">
    <property type="nucleotide sequence ID" value="NZ_BMXG01000009.1"/>
</dbReference>
<keyword evidence="2" id="KW-0472">Membrane</keyword>
<dbReference type="PANTHER" id="PTHR30093:SF2">
    <property type="entry name" value="TYPE II SECRETION SYSTEM PROTEIN H"/>
    <property type="match status" value="1"/>
</dbReference>
<keyword evidence="2" id="KW-0812">Transmembrane</keyword>
<dbReference type="Gene3D" id="3.30.700.10">
    <property type="entry name" value="Glycoprotein, Type 4 Pilin"/>
    <property type="match status" value="1"/>
</dbReference>
<protein>
    <recommendedName>
        <fullName evidence="5">Prepilin-type N-terminal cleavage/methylation domain-containing protein</fullName>
    </recommendedName>
</protein>
<dbReference type="EMBL" id="BMXG01000009">
    <property type="protein sequence ID" value="GHC01702.1"/>
    <property type="molecule type" value="Genomic_DNA"/>
</dbReference>
<dbReference type="AlphaFoldDB" id="A0A8J3DBL8"/>
<dbReference type="NCBIfam" id="TIGR02532">
    <property type="entry name" value="IV_pilin_GFxxxE"/>
    <property type="match status" value="1"/>
</dbReference>
<organism evidence="3 4">
    <name type="scientific">Cerasicoccus arenae</name>
    <dbReference type="NCBI Taxonomy" id="424488"/>
    <lineage>
        <taxon>Bacteria</taxon>
        <taxon>Pseudomonadati</taxon>
        <taxon>Verrucomicrobiota</taxon>
        <taxon>Opitutia</taxon>
        <taxon>Puniceicoccales</taxon>
        <taxon>Cerasicoccaceae</taxon>
        <taxon>Cerasicoccus</taxon>
    </lineage>
</organism>
<gene>
    <name evidence="3" type="ORF">GCM10007047_17850</name>
</gene>